<dbReference type="RefSeq" id="WP_136539579.1">
    <property type="nucleotide sequence ID" value="NZ_STGU01000003.1"/>
</dbReference>
<dbReference type="AlphaFoldDB" id="A0A4S8Q0P7"/>
<feature type="transmembrane region" description="Helical" evidence="6">
    <location>
        <begin position="135"/>
        <end position="153"/>
    </location>
</feature>
<dbReference type="PANTHER" id="PTHR31885">
    <property type="entry name" value="GH04784P"/>
    <property type="match status" value="1"/>
</dbReference>
<dbReference type="EMBL" id="STGU01000003">
    <property type="protein sequence ID" value="THV37520.1"/>
    <property type="molecule type" value="Genomic_DNA"/>
</dbReference>
<evidence type="ECO:0000256" key="2">
    <source>
        <dbReference type="ARBA" id="ARBA00007375"/>
    </source>
</evidence>
<comment type="caution">
    <text evidence="7">The sequence shown here is derived from an EMBL/GenBank/DDBJ whole genome shotgun (WGS) entry which is preliminary data.</text>
</comment>
<gene>
    <name evidence="7" type="ORF">FAA86_08005</name>
</gene>
<dbReference type="Pfam" id="PF07947">
    <property type="entry name" value="YhhN"/>
    <property type="match status" value="1"/>
</dbReference>
<evidence type="ECO:0000313" key="8">
    <source>
        <dbReference type="Proteomes" id="UP000307378"/>
    </source>
</evidence>
<accession>A0A4S8Q0P7</accession>
<dbReference type="Proteomes" id="UP000307378">
    <property type="component" value="Unassembled WGS sequence"/>
</dbReference>
<feature type="transmembrane region" description="Helical" evidence="6">
    <location>
        <begin position="75"/>
        <end position="98"/>
    </location>
</feature>
<comment type="similarity">
    <text evidence="2">Belongs to the TMEM86 family.</text>
</comment>
<evidence type="ECO:0000256" key="3">
    <source>
        <dbReference type="ARBA" id="ARBA00022692"/>
    </source>
</evidence>
<name>A0A4S8Q0P7_9HYPH</name>
<feature type="transmembrane region" description="Helical" evidence="6">
    <location>
        <begin position="159"/>
        <end position="180"/>
    </location>
</feature>
<evidence type="ECO:0000256" key="1">
    <source>
        <dbReference type="ARBA" id="ARBA00004141"/>
    </source>
</evidence>
<evidence type="ECO:0000256" key="5">
    <source>
        <dbReference type="ARBA" id="ARBA00023136"/>
    </source>
</evidence>
<keyword evidence="5 6" id="KW-0472">Membrane</keyword>
<organism evidence="7 8">
    <name type="scientific">Rhizobium rosettiformans W3</name>
    <dbReference type="NCBI Taxonomy" id="538378"/>
    <lineage>
        <taxon>Bacteria</taxon>
        <taxon>Pseudomonadati</taxon>
        <taxon>Pseudomonadota</taxon>
        <taxon>Alphaproteobacteria</taxon>
        <taxon>Hyphomicrobiales</taxon>
        <taxon>Rhizobiaceae</taxon>
        <taxon>Rhizobium/Agrobacterium group</taxon>
        <taxon>Rhizobium</taxon>
    </lineage>
</organism>
<feature type="transmembrane region" description="Helical" evidence="6">
    <location>
        <begin position="192"/>
        <end position="210"/>
    </location>
</feature>
<feature type="transmembrane region" description="Helical" evidence="6">
    <location>
        <begin position="110"/>
        <end position="128"/>
    </location>
</feature>
<keyword evidence="4 6" id="KW-1133">Transmembrane helix</keyword>
<comment type="subcellular location">
    <subcellularLocation>
        <location evidence="1">Membrane</location>
        <topology evidence="1">Multi-pass membrane protein</topology>
    </subcellularLocation>
</comment>
<dbReference type="GO" id="GO:0016787">
    <property type="term" value="F:hydrolase activity"/>
    <property type="evidence" value="ECO:0007669"/>
    <property type="project" value="TreeGrafter"/>
</dbReference>
<keyword evidence="3 6" id="KW-0812">Transmembrane</keyword>
<proteinExistence type="inferred from homology"/>
<dbReference type="InterPro" id="IPR012506">
    <property type="entry name" value="TMEM86B-like"/>
</dbReference>
<feature type="transmembrane region" description="Helical" evidence="6">
    <location>
        <begin position="43"/>
        <end position="63"/>
    </location>
</feature>
<evidence type="ECO:0000313" key="7">
    <source>
        <dbReference type="EMBL" id="THV37520.1"/>
    </source>
</evidence>
<evidence type="ECO:0000256" key="4">
    <source>
        <dbReference type="ARBA" id="ARBA00022989"/>
    </source>
</evidence>
<reference evidence="7 8" key="1">
    <citation type="submission" date="2019-04" db="EMBL/GenBank/DDBJ databases">
        <title>genome sequence of strain W3.</title>
        <authorList>
            <person name="Gao J."/>
            <person name="Sun J."/>
        </authorList>
    </citation>
    <scope>NUCLEOTIDE SEQUENCE [LARGE SCALE GENOMIC DNA]</scope>
    <source>
        <strain evidence="7 8">W3</strain>
    </source>
</reference>
<evidence type="ECO:0000256" key="6">
    <source>
        <dbReference type="SAM" id="Phobius"/>
    </source>
</evidence>
<dbReference type="GO" id="GO:0016020">
    <property type="term" value="C:membrane"/>
    <property type="evidence" value="ECO:0007669"/>
    <property type="project" value="UniProtKB-SubCell"/>
</dbReference>
<protein>
    <submittedName>
        <fullName evidence="7">Lysoplasmalogenase</fullName>
    </submittedName>
</protein>
<dbReference type="PANTHER" id="PTHR31885:SF6">
    <property type="entry name" value="GH04784P"/>
    <property type="match status" value="1"/>
</dbReference>
<sequence>MASATGILWLSVALGTSYLWILPKEKTVFRAVWKTAPVLLLSLYAYLVEAHPLLVAALALGALGDWSLAFEGDRAFIGGVGFFLSAHIAYVALLATIADPAIAMADAWRLIAGAMVALLTFGVLMRIWRPAGRMVLPIGVYVLLFMVLVWLTLGLADPLVFIGATLFIFSDIVLTIRKYWTGPDHPIDSAAAYVVWVTYYAAQVILTLTLSET</sequence>